<gene>
    <name evidence="1" type="ORF">V6N11_079269</name>
</gene>
<evidence type="ECO:0000313" key="2">
    <source>
        <dbReference type="Proteomes" id="UP001396334"/>
    </source>
</evidence>
<dbReference type="Proteomes" id="UP001396334">
    <property type="component" value="Unassembled WGS sequence"/>
</dbReference>
<keyword evidence="2" id="KW-1185">Reference proteome</keyword>
<name>A0ABR2RV89_9ROSI</name>
<reference evidence="1 2" key="1">
    <citation type="journal article" date="2024" name="G3 (Bethesda)">
        <title>Genome assembly of Hibiscus sabdariffa L. provides insights into metabolisms of medicinal natural products.</title>
        <authorList>
            <person name="Kim T."/>
        </authorList>
    </citation>
    <scope>NUCLEOTIDE SEQUENCE [LARGE SCALE GENOMIC DNA]</scope>
    <source>
        <strain evidence="1">TK-2024</strain>
        <tissue evidence="1">Old leaves</tissue>
    </source>
</reference>
<proteinExistence type="predicted"/>
<comment type="caution">
    <text evidence="1">The sequence shown here is derived from an EMBL/GenBank/DDBJ whole genome shotgun (WGS) entry which is preliminary data.</text>
</comment>
<accession>A0ABR2RV89</accession>
<sequence length="69" mass="7785">MELRLGQIYSVHSFVESLVLLDKVVNVHSESDVNNPIDSTDSDESSGRESDVALDWILRNHAEACRKEK</sequence>
<evidence type="ECO:0000313" key="1">
    <source>
        <dbReference type="EMBL" id="KAK9016775.1"/>
    </source>
</evidence>
<organism evidence="1 2">
    <name type="scientific">Hibiscus sabdariffa</name>
    <name type="common">roselle</name>
    <dbReference type="NCBI Taxonomy" id="183260"/>
    <lineage>
        <taxon>Eukaryota</taxon>
        <taxon>Viridiplantae</taxon>
        <taxon>Streptophyta</taxon>
        <taxon>Embryophyta</taxon>
        <taxon>Tracheophyta</taxon>
        <taxon>Spermatophyta</taxon>
        <taxon>Magnoliopsida</taxon>
        <taxon>eudicotyledons</taxon>
        <taxon>Gunneridae</taxon>
        <taxon>Pentapetalae</taxon>
        <taxon>rosids</taxon>
        <taxon>malvids</taxon>
        <taxon>Malvales</taxon>
        <taxon>Malvaceae</taxon>
        <taxon>Malvoideae</taxon>
        <taxon>Hibiscus</taxon>
    </lineage>
</organism>
<dbReference type="EMBL" id="JBBPBN010000020">
    <property type="protein sequence ID" value="KAK9016775.1"/>
    <property type="molecule type" value="Genomic_DNA"/>
</dbReference>
<protein>
    <submittedName>
        <fullName evidence="1">Uncharacterized protein</fullName>
    </submittedName>
</protein>